<evidence type="ECO:0000313" key="4">
    <source>
        <dbReference type="Proteomes" id="UP001174691"/>
    </source>
</evidence>
<accession>A0AA38S3A4</accession>
<keyword evidence="1" id="KW-0175">Coiled coil</keyword>
<evidence type="ECO:0000256" key="2">
    <source>
        <dbReference type="SAM" id="MobiDB-lite"/>
    </source>
</evidence>
<dbReference type="Proteomes" id="UP001174691">
    <property type="component" value="Unassembled WGS sequence"/>
</dbReference>
<sequence>MATNFNGLRLPEQHLAEHDSDPAGHQRGYIRGTDYSAPYTSQWSRLHTGESASLLRHLNCSYLSTHGHPPTLLSLKQHAQALCNLILMLVPTTRPGEIDPGDGWPSDPLTVQFRKNDAFDFLNDLRAPYTNDDPDHQLPLNSLVNEVRKRTDLGGTDYHCALATCSPPRARGEALRPYANHHNLLMHANACLERLDHEFGAEGGLMAVLPGDEGEHEDEGDKAAARNSLLGQWLSFTQHLVRRAHELEISYGNALDIVQADAVLPMQALSAAGPDGRSVGRQIAYPQDRWVLSNAGDDTYAYIQKLLDVREAVDQEKEMMWRDQGVSGERQWRATKSGQAAARGIVAVNVGTRYYRLAGKGHGTVFVVPGWDGNPAVDYTKLLEKKPGVVGVPVAKWPERVSEIEKRVGSIEKEERSHEMENTRQREEVLRGLAERESLQSEMERVRAELQVLEEYMGEESTYLAREVARLRDINESGYKALEMHKSRYERAQRDMSEMRKQYELLQKDVAKVQDRWSQVQDELRRSKSPSGQEEPEVV</sequence>
<keyword evidence="4" id="KW-1185">Reference proteome</keyword>
<reference evidence="3" key="1">
    <citation type="submission" date="2022-07" db="EMBL/GenBank/DDBJ databases">
        <title>Fungi with potential for degradation of polypropylene.</title>
        <authorList>
            <person name="Gostincar C."/>
        </authorList>
    </citation>
    <scope>NUCLEOTIDE SEQUENCE</scope>
    <source>
        <strain evidence="3">EXF-13287</strain>
    </source>
</reference>
<proteinExistence type="predicted"/>
<comment type="caution">
    <text evidence="3">The sequence shown here is derived from an EMBL/GenBank/DDBJ whole genome shotgun (WGS) entry which is preliminary data.</text>
</comment>
<evidence type="ECO:0000313" key="3">
    <source>
        <dbReference type="EMBL" id="KAJ9158092.1"/>
    </source>
</evidence>
<dbReference type="AlphaFoldDB" id="A0AA38S3A4"/>
<dbReference type="EMBL" id="JANBVN010000042">
    <property type="protein sequence ID" value="KAJ9158092.1"/>
    <property type="molecule type" value="Genomic_DNA"/>
</dbReference>
<feature type="region of interest" description="Disordered" evidence="2">
    <location>
        <begin position="1"/>
        <end position="26"/>
    </location>
</feature>
<feature type="compositionally biased region" description="Basic and acidic residues" evidence="2">
    <location>
        <begin position="11"/>
        <end position="24"/>
    </location>
</feature>
<protein>
    <submittedName>
        <fullName evidence="3">Uncharacterized protein</fullName>
    </submittedName>
</protein>
<evidence type="ECO:0000256" key="1">
    <source>
        <dbReference type="SAM" id="Coils"/>
    </source>
</evidence>
<feature type="region of interest" description="Disordered" evidence="2">
    <location>
        <begin position="519"/>
        <end position="539"/>
    </location>
</feature>
<feature type="coiled-coil region" evidence="1">
    <location>
        <begin position="482"/>
        <end position="516"/>
    </location>
</feature>
<gene>
    <name evidence="3" type="ORF">NKR19_g3656</name>
</gene>
<name>A0AA38S3A4_9PEZI</name>
<organism evidence="3 4">
    <name type="scientific">Coniochaeta hoffmannii</name>
    <dbReference type="NCBI Taxonomy" id="91930"/>
    <lineage>
        <taxon>Eukaryota</taxon>
        <taxon>Fungi</taxon>
        <taxon>Dikarya</taxon>
        <taxon>Ascomycota</taxon>
        <taxon>Pezizomycotina</taxon>
        <taxon>Sordariomycetes</taxon>
        <taxon>Sordariomycetidae</taxon>
        <taxon>Coniochaetales</taxon>
        <taxon>Coniochaetaceae</taxon>
        <taxon>Coniochaeta</taxon>
    </lineage>
</organism>